<evidence type="ECO:0000313" key="3">
    <source>
        <dbReference type="Proteomes" id="UP000199392"/>
    </source>
</evidence>
<dbReference type="Proteomes" id="UP000199392">
    <property type="component" value="Unassembled WGS sequence"/>
</dbReference>
<name>A0A1I6W295_9RHOB</name>
<dbReference type="AlphaFoldDB" id="A0A1I6W295"/>
<evidence type="ECO:0000256" key="1">
    <source>
        <dbReference type="SAM" id="SignalP"/>
    </source>
</evidence>
<keyword evidence="1" id="KW-0732">Signal</keyword>
<sequence>MTRLAIATVFCLMATPAAALQCPAYMSRVDAALDADTALPDAARDRVRTLRDEGARLYAAGDRTGCISRLREALQILGIE</sequence>
<organism evidence="2 3">
    <name type="scientific">Alloyangia pacifica</name>
    <dbReference type="NCBI Taxonomy" id="311180"/>
    <lineage>
        <taxon>Bacteria</taxon>
        <taxon>Pseudomonadati</taxon>
        <taxon>Pseudomonadota</taxon>
        <taxon>Alphaproteobacteria</taxon>
        <taxon>Rhodobacterales</taxon>
        <taxon>Roseobacteraceae</taxon>
        <taxon>Alloyangia</taxon>
    </lineage>
</organism>
<feature type="chain" id="PRO_5011728505" evidence="1">
    <location>
        <begin position="20"/>
        <end position="80"/>
    </location>
</feature>
<feature type="signal peptide" evidence="1">
    <location>
        <begin position="1"/>
        <end position="19"/>
    </location>
</feature>
<reference evidence="3" key="1">
    <citation type="submission" date="2016-10" db="EMBL/GenBank/DDBJ databases">
        <authorList>
            <person name="Varghese N."/>
            <person name="Submissions S."/>
        </authorList>
    </citation>
    <scope>NUCLEOTIDE SEQUENCE [LARGE SCALE GENOMIC DNA]</scope>
    <source>
        <strain evidence="3">DSM 26894</strain>
    </source>
</reference>
<keyword evidence="3" id="KW-1185">Reference proteome</keyword>
<dbReference type="RefSeq" id="WP_092429656.1">
    <property type="nucleotide sequence ID" value="NZ_FNCL01000015.1"/>
</dbReference>
<protein>
    <submittedName>
        <fullName evidence="2">Uncharacterized protein</fullName>
    </submittedName>
</protein>
<gene>
    <name evidence="2" type="ORF">SAMN04488050_11473</name>
</gene>
<proteinExistence type="predicted"/>
<accession>A0A1I6W295</accession>
<dbReference type="EMBL" id="FOZW01000014">
    <property type="protein sequence ID" value="SFT20117.1"/>
    <property type="molecule type" value="Genomic_DNA"/>
</dbReference>
<dbReference type="STRING" id="311180.SAMN04488050_11473"/>
<evidence type="ECO:0000313" key="2">
    <source>
        <dbReference type="EMBL" id="SFT20117.1"/>
    </source>
</evidence>